<evidence type="ECO:0000313" key="1">
    <source>
        <dbReference type="EMBL" id="GGX71665.1"/>
    </source>
</evidence>
<sequence length="146" mass="16392">MLNINTAEAEFKNKIDCQLPYDETATVERLIGESLKISPDATFAVLHEICRAPKGRTTSVVQLKLADLWQSNAKHLLSNEICDVAKSMINGKDLSVDQAITLLDKVAEFPDLGSALNIIYFSCDDKDGKIERHYNKIIERWRAAQI</sequence>
<name>A0A918KRD2_9PROT</name>
<organism evidence="1 2">
    <name type="scientific">Litorimonas cladophorae</name>
    <dbReference type="NCBI Taxonomy" id="1220491"/>
    <lineage>
        <taxon>Bacteria</taxon>
        <taxon>Pseudomonadati</taxon>
        <taxon>Pseudomonadota</taxon>
        <taxon>Alphaproteobacteria</taxon>
        <taxon>Maricaulales</taxon>
        <taxon>Robiginitomaculaceae</taxon>
    </lineage>
</organism>
<accession>A0A918KRD2</accession>
<dbReference type="AlphaFoldDB" id="A0A918KRD2"/>
<dbReference type="RefSeq" id="WP_189585788.1">
    <property type="nucleotide sequence ID" value="NZ_BMYV01000002.1"/>
</dbReference>
<gene>
    <name evidence="1" type="ORF">GCM10011309_22350</name>
</gene>
<evidence type="ECO:0000313" key="2">
    <source>
        <dbReference type="Proteomes" id="UP000600865"/>
    </source>
</evidence>
<proteinExistence type="predicted"/>
<keyword evidence="2" id="KW-1185">Reference proteome</keyword>
<protein>
    <submittedName>
        <fullName evidence="1">Uncharacterized protein</fullName>
    </submittedName>
</protein>
<dbReference type="EMBL" id="BMYV01000002">
    <property type="protein sequence ID" value="GGX71665.1"/>
    <property type="molecule type" value="Genomic_DNA"/>
</dbReference>
<dbReference type="Proteomes" id="UP000600865">
    <property type="component" value="Unassembled WGS sequence"/>
</dbReference>
<reference evidence="1 2" key="1">
    <citation type="journal article" date="2014" name="Int. J. Syst. Evol. Microbiol.">
        <title>Complete genome sequence of Corynebacterium casei LMG S-19264T (=DSM 44701T), isolated from a smear-ripened cheese.</title>
        <authorList>
            <consortium name="US DOE Joint Genome Institute (JGI-PGF)"/>
            <person name="Walter F."/>
            <person name="Albersmeier A."/>
            <person name="Kalinowski J."/>
            <person name="Ruckert C."/>
        </authorList>
    </citation>
    <scope>NUCLEOTIDE SEQUENCE [LARGE SCALE GENOMIC DNA]</scope>
    <source>
        <strain evidence="1 2">KCTC 23968</strain>
    </source>
</reference>
<comment type="caution">
    <text evidence="1">The sequence shown here is derived from an EMBL/GenBank/DDBJ whole genome shotgun (WGS) entry which is preliminary data.</text>
</comment>